<reference evidence="2" key="2">
    <citation type="submission" date="2020-09" db="EMBL/GenBank/DDBJ databases">
        <authorList>
            <person name="Sun Q."/>
            <person name="Ohkuma M."/>
        </authorList>
    </citation>
    <scope>NUCLEOTIDE SEQUENCE</scope>
    <source>
        <strain evidence="2">JCM 4386</strain>
    </source>
</reference>
<sequence length="113" mass="12505">MRRRNRFSLFPSGRVQPRHRPVGPGEPAAQARTRSPAEPAAAGVMSARDPRARRRAARPGQGMHAAGTLMGEHLPFESVPYFWTHRFDATRAASDVSPRTAPSPYCATRRTRS</sequence>
<keyword evidence="3" id="KW-1185">Reference proteome</keyword>
<protein>
    <submittedName>
        <fullName evidence="2">Uncharacterized protein</fullName>
    </submittedName>
</protein>
<reference evidence="2" key="1">
    <citation type="journal article" date="2014" name="Int. J. Syst. Evol. Microbiol.">
        <title>Complete genome sequence of Corynebacterium casei LMG S-19264T (=DSM 44701T), isolated from a smear-ripened cheese.</title>
        <authorList>
            <consortium name="US DOE Joint Genome Institute (JGI-PGF)"/>
            <person name="Walter F."/>
            <person name="Albersmeier A."/>
            <person name="Kalinowski J."/>
            <person name="Ruckert C."/>
        </authorList>
    </citation>
    <scope>NUCLEOTIDE SEQUENCE</scope>
    <source>
        <strain evidence="2">JCM 4386</strain>
    </source>
</reference>
<organism evidence="2 3">
    <name type="scientific">Streptomyces humidus</name>
    <dbReference type="NCBI Taxonomy" id="52259"/>
    <lineage>
        <taxon>Bacteria</taxon>
        <taxon>Bacillati</taxon>
        <taxon>Actinomycetota</taxon>
        <taxon>Actinomycetes</taxon>
        <taxon>Kitasatosporales</taxon>
        <taxon>Streptomycetaceae</taxon>
        <taxon>Streptomyces</taxon>
    </lineage>
</organism>
<feature type="region of interest" description="Disordered" evidence="1">
    <location>
        <begin position="91"/>
        <end position="113"/>
    </location>
</feature>
<dbReference type="AlphaFoldDB" id="A0A918L7G2"/>
<accession>A0A918L7G2</accession>
<dbReference type="Proteomes" id="UP000606194">
    <property type="component" value="Unassembled WGS sequence"/>
</dbReference>
<comment type="caution">
    <text evidence="2">The sequence shown here is derived from an EMBL/GenBank/DDBJ whole genome shotgun (WGS) entry which is preliminary data.</text>
</comment>
<feature type="region of interest" description="Disordered" evidence="1">
    <location>
        <begin position="1"/>
        <end position="68"/>
    </location>
</feature>
<dbReference type="EMBL" id="BMTL01000033">
    <property type="protein sequence ID" value="GGS16970.1"/>
    <property type="molecule type" value="Genomic_DNA"/>
</dbReference>
<gene>
    <name evidence="2" type="ORF">GCM10010269_65150</name>
</gene>
<evidence type="ECO:0000313" key="3">
    <source>
        <dbReference type="Proteomes" id="UP000606194"/>
    </source>
</evidence>
<name>A0A918L7G2_9ACTN</name>
<evidence type="ECO:0000313" key="2">
    <source>
        <dbReference type="EMBL" id="GGS16970.1"/>
    </source>
</evidence>
<proteinExistence type="predicted"/>
<evidence type="ECO:0000256" key="1">
    <source>
        <dbReference type="SAM" id="MobiDB-lite"/>
    </source>
</evidence>